<feature type="chain" id="PRO_5047451923" description="Lipoprotein" evidence="2">
    <location>
        <begin position="23"/>
        <end position="185"/>
    </location>
</feature>
<dbReference type="Proteomes" id="UP001217838">
    <property type="component" value="Unassembled WGS sequence"/>
</dbReference>
<protein>
    <recommendedName>
        <fullName evidence="5">Lipoprotein</fullName>
    </recommendedName>
</protein>
<evidence type="ECO:0000256" key="2">
    <source>
        <dbReference type="SAM" id="SignalP"/>
    </source>
</evidence>
<feature type="signal peptide" evidence="2">
    <location>
        <begin position="1"/>
        <end position="22"/>
    </location>
</feature>
<feature type="region of interest" description="Disordered" evidence="1">
    <location>
        <begin position="23"/>
        <end position="80"/>
    </location>
</feature>
<comment type="caution">
    <text evidence="3">The sequence shown here is derived from an EMBL/GenBank/DDBJ whole genome shotgun (WGS) entry which is preliminary data.</text>
</comment>
<reference evidence="3 4" key="1">
    <citation type="submission" date="2022-11" db="EMBL/GenBank/DDBJ databases">
        <title>Minimal conservation of predation-associated metabolite biosynthetic gene clusters underscores biosynthetic potential of Myxococcota including descriptions for ten novel species: Archangium lansinium sp. nov., Myxococcus landrumus sp. nov., Nannocystis bai.</title>
        <authorList>
            <person name="Ahearne A."/>
            <person name="Stevens C."/>
            <person name="Dowd S."/>
        </authorList>
    </citation>
    <scope>NUCLEOTIDE SEQUENCE [LARGE SCALE GENOMIC DNA]</scope>
    <source>
        <strain evidence="3 4">NCELM</strain>
    </source>
</reference>
<name>A0ABT5AYN6_9BACT</name>
<evidence type="ECO:0000313" key="4">
    <source>
        <dbReference type="Proteomes" id="UP001217838"/>
    </source>
</evidence>
<sequence>MRHRTYLIALLLFACGSGCSLDKETTDATSGSEGSTAPGTSTVETTEPPEPTSSTTGDTDATTADTTSATTLDTTSSTTSEDAEKIGKLWIVSPDEDEILVGSTEPIHVVLTELTVGELIEIRAWSEEGFIDEPTCNVPDCTFELDLAGVVWGRRFRIGASADVMTDDGLVTIDAPSVEVEMISP</sequence>
<gene>
    <name evidence="3" type="ORF">POL58_04375</name>
</gene>
<evidence type="ECO:0000313" key="3">
    <source>
        <dbReference type="EMBL" id="MDC0666956.1"/>
    </source>
</evidence>
<evidence type="ECO:0000256" key="1">
    <source>
        <dbReference type="SAM" id="MobiDB-lite"/>
    </source>
</evidence>
<keyword evidence="4" id="KW-1185">Reference proteome</keyword>
<accession>A0ABT5AYN6</accession>
<feature type="compositionally biased region" description="Low complexity" evidence="1">
    <location>
        <begin position="40"/>
        <end position="80"/>
    </location>
</feature>
<dbReference type="RefSeq" id="WP_271994730.1">
    <property type="nucleotide sequence ID" value="NZ_JAQNDN010000001.1"/>
</dbReference>
<organism evidence="3 4">
    <name type="scientific">Nannocystis radixulma</name>
    <dbReference type="NCBI Taxonomy" id="2995305"/>
    <lineage>
        <taxon>Bacteria</taxon>
        <taxon>Pseudomonadati</taxon>
        <taxon>Myxococcota</taxon>
        <taxon>Polyangia</taxon>
        <taxon>Nannocystales</taxon>
        <taxon>Nannocystaceae</taxon>
        <taxon>Nannocystis</taxon>
    </lineage>
</organism>
<proteinExistence type="predicted"/>
<dbReference type="EMBL" id="JAQNDN010000001">
    <property type="protein sequence ID" value="MDC0666956.1"/>
    <property type="molecule type" value="Genomic_DNA"/>
</dbReference>
<keyword evidence="2" id="KW-0732">Signal</keyword>
<evidence type="ECO:0008006" key="5">
    <source>
        <dbReference type="Google" id="ProtNLM"/>
    </source>
</evidence>
<dbReference type="PROSITE" id="PS51257">
    <property type="entry name" value="PROKAR_LIPOPROTEIN"/>
    <property type="match status" value="1"/>
</dbReference>
<feature type="compositionally biased region" description="Polar residues" evidence="1">
    <location>
        <begin position="27"/>
        <end position="39"/>
    </location>
</feature>